<evidence type="ECO:0000256" key="1">
    <source>
        <dbReference type="SAM" id="Phobius"/>
    </source>
</evidence>
<feature type="transmembrane region" description="Helical" evidence="1">
    <location>
        <begin position="24"/>
        <end position="42"/>
    </location>
</feature>
<dbReference type="AlphaFoldDB" id="A0A1I7RVQ8"/>
<feature type="transmembrane region" description="Helical" evidence="1">
    <location>
        <begin position="145"/>
        <end position="166"/>
    </location>
</feature>
<dbReference type="EMBL" id="CAJFCV020000001">
    <property type="protein sequence ID" value="CAG9082020.1"/>
    <property type="molecule type" value="Genomic_DNA"/>
</dbReference>
<keyword evidence="4" id="KW-1185">Reference proteome</keyword>
<feature type="transmembrane region" description="Helical" evidence="1">
    <location>
        <begin position="250"/>
        <end position="273"/>
    </location>
</feature>
<dbReference type="Proteomes" id="UP000659654">
    <property type="component" value="Unassembled WGS sequence"/>
</dbReference>
<dbReference type="PANTHER" id="PTHR22941">
    <property type="entry name" value="SERPENTINE RECEPTOR"/>
    <property type="match status" value="1"/>
</dbReference>
<reference evidence="2" key="2">
    <citation type="submission" date="2020-09" db="EMBL/GenBank/DDBJ databases">
        <authorList>
            <person name="Kikuchi T."/>
        </authorList>
    </citation>
    <scope>NUCLEOTIDE SEQUENCE</scope>
    <source>
        <strain evidence="2">Ka4C1</strain>
    </source>
</reference>
<keyword evidence="1" id="KW-0472">Membrane</keyword>
<keyword evidence="1" id="KW-0812">Transmembrane</keyword>
<feature type="transmembrane region" description="Helical" evidence="1">
    <location>
        <begin position="208"/>
        <end position="230"/>
    </location>
</feature>
<evidence type="ECO:0000313" key="5">
    <source>
        <dbReference type="WBParaSite" id="BXY_0482000.1"/>
    </source>
</evidence>
<dbReference type="Proteomes" id="UP000095284">
    <property type="component" value="Unplaced"/>
</dbReference>
<feature type="transmembrane region" description="Helical" evidence="1">
    <location>
        <begin position="54"/>
        <end position="78"/>
    </location>
</feature>
<keyword evidence="1" id="KW-1133">Transmembrane helix</keyword>
<evidence type="ECO:0000313" key="4">
    <source>
        <dbReference type="Proteomes" id="UP000659654"/>
    </source>
</evidence>
<evidence type="ECO:0000313" key="2">
    <source>
        <dbReference type="EMBL" id="CAD5208569.1"/>
    </source>
</evidence>
<evidence type="ECO:0000313" key="3">
    <source>
        <dbReference type="Proteomes" id="UP000095284"/>
    </source>
</evidence>
<gene>
    <name evidence="2" type="ORF">BXYJ_LOCUS805</name>
</gene>
<dbReference type="EMBL" id="CAJFDI010000001">
    <property type="protein sequence ID" value="CAD5208569.1"/>
    <property type="molecule type" value="Genomic_DNA"/>
</dbReference>
<sequence length="352" mass="39619">MGVLLNEDELPTPQMLAAYRTFEYVAYVVSLIILVITVATILSSSQAVGQYRWYLLHGLAWLFVFDTFGTLIGAVTLFPVPCYYGINAAASIVGTKQIVYFFIGVGSIIGKVSALVWQFEFRYYQAQPSTSRYRHICGLYSEKTWVVFRVCLLSSFIAVVIAPLAISFPDQEKQRQFLISLDPVIAKIIAQHPGMMCFSTGTNSNSVIIIPFILALLLPWVGGYATYLIYAAIRKQQLTTKTRRLQMMLFWSLFAQLAALFLLVLVPATVYLGGPLFGFRNLPRISIFCFYPILLHTATDCALILYFITPYRRKLMNKFRALGNYAHLVESSSIQNVKVSPSRNGSFAIPRE</sequence>
<proteinExistence type="predicted"/>
<dbReference type="WBParaSite" id="BXY_0482000.1">
    <property type="protein sequence ID" value="BXY_0482000.1"/>
    <property type="gene ID" value="BXY_0482000"/>
</dbReference>
<name>A0A1I7RVQ8_BURXY</name>
<organism evidence="3 5">
    <name type="scientific">Bursaphelenchus xylophilus</name>
    <name type="common">Pinewood nematode worm</name>
    <name type="synonym">Aphelenchoides xylophilus</name>
    <dbReference type="NCBI Taxonomy" id="6326"/>
    <lineage>
        <taxon>Eukaryota</taxon>
        <taxon>Metazoa</taxon>
        <taxon>Ecdysozoa</taxon>
        <taxon>Nematoda</taxon>
        <taxon>Chromadorea</taxon>
        <taxon>Rhabditida</taxon>
        <taxon>Tylenchina</taxon>
        <taxon>Tylenchomorpha</taxon>
        <taxon>Aphelenchoidea</taxon>
        <taxon>Aphelenchoididae</taxon>
        <taxon>Bursaphelenchus</taxon>
    </lineage>
</organism>
<reference evidence="5" key="1">
    <citation type="submission" date="2016-11" db="UniProtKB">
        <authorList>
            <consortium name="WormBaseParasite"/>
        </authorList>
    </citation>
    <scope>IDENTIFICATION</scope>
</reference>
<dbReference type="InterPro" id="IPR053220">
    <property type="entry name" value="Nematode_rcpt-like_serp_H"/>
</dbReference>
<dbReference type="Proteomes" id="UP000582659">
    <property type="component" value="Unassembled WGS sequence"/>
</dbReference>
<protein>
    <submittedName>
        <fullName evidence="2">(pine wood nematode) hypothetical protein</fullName>
    </submittedName>
</protein>
<feature type="transmembrane region" description="Helical" evidence="1">
    <location>
        <begin position="285"/>
        <end position="308"/>
    </location>
</feature>
<dbReference type="InterPro" id="IPR019422">
    <property type="entry name" value="7TM_GPCR_serpentine_rcpt_Srh"/>
</dbReference>
<feature type="transmembrane region" description="Helical" evidence="1">
    <location>
        <begin position="98"/>
        <end position="124"/>
    </location>
</feature>
<dbReference type="Pfam" id="PF10318">
    <property type="entry name" value="7TM_GPCR_Srh"/>
    <property type="match status" value="1"/>
</dbReference>
<accession>A0A1I7RVQ8</accession>